<dbReference type="InterPro" id="IPR013406">
    <property type="entry name" value="CHP02574_addiction_mod"/>
</dbReference>
<dbReference type="STRING" id="1420851.AU255_12415"/>
<evidence type="ECO:0000313" key="1">
    <source>
        <dbReference type="EMBL" id="OQK18577.1"/>
    </source>
</evidence>
<dbReference type="EMBL" id="LPUF01000001">
    <property type="protein sequence ID" value="OQK18577.1"/>
    <property type="molecule type" value="Genomic_DNA"/>
</dbReference>
<dbReference type="Pfam" id="PF09720">
    <property type="entry name" value="Unstab_antitox"/>
    <property type="match status" value="1"/>
</dbReference>
<dbReference type="Proteomes" id="UP000191980">
    <property type="component" value="Unassembled WGS sequence"/>
</dbReference>
<accession>A0A1V8MAL6</accession>
<dbReference type="NCBIfam" id="TIGR02574">
    <property type="entry name" value="stabl_TIGR02574"/>
    <property type="match status" value="1"/>
</dbReference>
<keyword evidence="2" id="KW-1185">Reference proteome</keyword>
<dbReference type="OrthoDB" id="8549727at2"/>
<dbReference type="AlphaFoldDB" id="A0A1V8MAL6"/>
<evidence type="ECO:0000313" key="2">
    <source>
        <dbReference type="Proteomes" id="UP000191980"/>
    </source>
</evidence>
<protein>
    <recommendedName>
        <fullName evidence="3">Addiction module protein</fullName>
    </recommendedName>
</protein>
<proteinExistence type="predicted"/>
<evidence type="ECO:0008006" key="3">
    <source>
        <dbReference type="Google" id="ProtNLM"/>
    </source>
</evidence>
<name>A0A1V8MAL6_9GAMM</name>
<reference evidence="1 2" key="1">
    <citation type="submission" date="2015-12" db="EMBL/GenBank/DDBJ databases">
        <authorList>
            <person name="Shamseldin A."/>
            <person name="Moawad H."/>
            <person name="Abd El-Rahim W.M."/>
            <person name="Sadowsky M.J."/>
        </authorList>
    </citation>
    <scope>NUCLEOTIDE SEQUENCE [LARGE SCALE GENOMIC DNA]</scope>
    <source>
        <strain evidence="1 2">WF1</strain>
    </source>
</reference>
<gene>
    <name evidence="1" type="ORF">AU255_12415</name>
</gene>
<comment type="caution">
    <text evidence="1">The sequence shown here is derived from an EMBL/GenBank/DDBJ whole genome shotgun (WGS) entry which is preliminary data.</text>
</comment>
<sequence length="73" mass="8120">MINTANTILDQALELSATERAIVAEKLLFSLDSPDSKIDAVWAKEAGSRVEAYNKGEIEAIPSEEVFAKYYKR</sequence>
<organism evidence="1 2">
    <name type="scientific">Methyloprofundus sedimenti</name>
    <dbReference type="NCBI Taxonomy" id="1420851"/>
    <lineage>
        <taxon>Bacteria</taxon>
        <taxon>Pseudomonadati</taxon>
        <taxon>Pseudomonadota</taxon>
        <taxon>Gammaproteobacteria</taxon>
        <taxon>Methylococcales</taxon>
        <taxon>Methylococcaceae</taxon>
        <taxon>Methyloprofundus</taxon>
    </lineage>
</organism>
<dbReference type="RefSeq" id="WP_080523176.1">
    <property type="nucleotide sequence ID" value="NZ_LPUF01000001.1"/>
</dbReference>